<dbReference type="NCBIfam" id="TIGR00463">
    <property type="entry name" value="gltX_arch"/>
    <property type="match status" value="1"/>
</dbReference>
<dbReference type="Gene3D" id="1.10.1160.10">
    <property type="entry name" value="Glutamyl-trna Synthetase, Domain 2"/>
    <property type="match status" value="1"/>
</dbReference>
<dbReference type="AlphaFoldDB" id="A0AAD9GF60"/>
<dbReference type="Gene3D" id="3.40.50.620">
    <property type="entry name" value="HUPs"/>
    <property type="match status" value="1"/>
</dbReference>
<dbReference type="EMBL" id="JAHBMH010000033">
    <property type="protein sequence ID" value="KAK1937293.1"/>
    <property type="molecule type" value="Genomic_DNA"/>
</dbReference>
<evidence type="ECO:0000259" key="15">
    <source>
        <dbReference type="Pfam" id="PF20974"/>
    </source>
</evidence>
<evidence type="ECO:0000256" key="11">
    <source>
        <dbReference type="ARBA" id="ARBA00048351"/>
    </source>
</evidence>
<dbReference type="SUPFAM" id="SSF47616">
    <property type="entry name" value="GST C-terminal domain-like"/>
    <property type="match status" value="1"/>
</dbReference>
<protein>
    <recommendedName>
        <fullName evidence="3">glutamate--tRNA ligase</fullName>
        <ecNumber evidence="3">6.1.1.17</ecNumber>
    </recommendedName>
    <alternativeName>
        <fullName evidence="10">Glutamyl-tRNA synthetase</fullName>
    </alternativeName>
</protein>
<feature type="domain" description="tRNA synthetases class I (E and Q) anti-codon binding" evidence="15">
    <location>
        <begin position="629"/>
        <end position="708"/>
    </location>
</feature>
<comment type="caution">
    <text evidence="16">The sequence shown here is derived from an EMBL/GenBank/DDBJ whole genome shotgun (WGS) entry which is preliminary data.</text>
</comment>
<dbReference type="Gene3D" id="2.40.240.10">
    <property type="entry name" value="Ribosomal Protein L25, Chain P"/>
    <property type="match status" value="2"/>
</dbReference>
<reference evidence="16" key="1">
    <citation type="journal article" date="2014" name="Nucleic Acids Res.">
        <title>The evolutionary dynamics of variant antigen genes in Babesia reveal a history of genomic innovation underlying host-parasite interaction.</title>
        <authorList>
            <person name="Jackson A.P."/>
            <person name="Otto T.D."/>
            <person name="Darby A."/>
            <person name="Ramaprasad A."/>
            <person name="Xia D."/>
            <person name="Echaide I.E."/>
            <person name="Farber M."/>
            <person name="Gahlot S."/>
            <person name="Gamble J."/>
            <person name="Gupta D."/>
            <person name="Gupta Y."/>
            <person name="Jackson L."/>
            <person name="Malandrin L."/>
            <person name="Malas T.B."/>
            <person name="Moussa E."/>
            <person name="Nair M."/>
            <person name="Reid A.J."/>
            <person name="Sanders M."/>
            <person name="Sharma J."/>
            <person name="Tracey A."/>
            <person name="Quail M.A."/>
            <person name="Weir W."/>
            <person name="Wastling J.M."/>
            <person name="Hall N."/>
            <person name="Willadsen P."/>
            <person name="Lingelbach K."/>
            <person name="Shiels B."/>
            <person name="Tait A."/>
            <person name="Berriman M."/>
            <person name="Allred D.R."/>
            <person name="Pain A."/>
        </authorList>
    </citation>
    <scope>NUCLEOTIDE SEQUENCE</scope>
    <source>
        <strain evidence="16">1802A</strain>
    </source>
</reference>
<dbReference type="Pfam" id="PF00749">
    <property type="entry name" value="tRNA-synt_1c"/>
    <property type="match status" value="1"/>
</dbReference>
<dbReference type="GO" id="GO:0006424">
    <property type="term" value="P:glutamyl-tRNA aminoacylation"/>
    <property type="evidence" value="ECO:0007669"/>
    <property type="project" value="InterPro"/>
</dbReference>
<keyword evidence="5 12" id="KW-0436">Ligase</keyword>
<keyword evidence="8 12" id="KW-0648">Protein biosynthesis</keyword>
<dbReference type="InterPro" id="IPR050132">
    <property type="entry name" value="Gln/Glu-tRNA_Ligase"/>
</dbReference>
<dbReference type="FunFam" id="3.40.50.620:FF:000037">
    <property type="entry name" value="Glutamine--tRNA ligase cytoplasmic"/>
    <property type="match status" value="1"/>
</dbReference>
<dbReference type="GO" id="GO:0017102">
    <property type="term" value="C:methionyl glutamyl tRNA synthetase complex"/>
    <property type="evidence" value="ECO:0007669"/>
    <property type="project" value="TreeGrafter"/>
</dbReference>
<dbReference type="Gene3D" id="1.20.1050.130">
    <property type="match status" value="1"/>
</dbReference>
<dbReference type="PRINTS" id="PR00987">
    <property type="entry name" value="TRNASYNTHGLU"/>
</dbReference>
<evidence type="ECO:0000256" key="5">
    <source>
        <dbReference type="ARBA" id="ARBA00022598"/>
    </source>
</evidence>
<comment type="catalytic activity">
    <reaction evidence="11">
        <text>tRNA(Glu) + L-glutamate + ATP = L-glutamyl-tRNA(Glu) + AMP + diphosphate</text>
        <dbReference type="Rhea" id="RHEA:23540"/>
        <dbReference type="Rhea" id="RHEA-COMP:9663"/>
        <dbReference type="Rhea" id="RHEA-COMP:9680"/>
        <dbReference type="ChEBI" id="CHEBI:29985"/>
        <dbReference type="ChEBI" id="CHEBI:30616"/>
        <dbReference type="ChEBI" id="CHEBI:33019"/>
        <dbReference type="ChEBI" id="CHEBI:78442"/>
        <dbReference type="ChEBI" id="CHEBI:78520"/>
        <dbReference type="ChEBI" id="CHEBI:456215"/>
        <dbReference type="EC" id="6.1.1.17"/>
    </reaction>
</comment>
<dbReference type="InterPro" id="IPR004526">
    <property type="entry name" value="Glu-tRNA-synth_arc/euk"/>
</dbReference>
<dbReference type="FunFam" id="1.10.1160.10:FF:000001">
    <property type="entry name" value="Glutamine--tRNA ligase"/>
    <property type="match status" value="1"/>
</dbReference>
<dbReference type="InterPro" id="IPR036282">
    <property type="entry name" value="Glutathione-S-Trfase_C_sf"/>
</dbReference>
<dbReference type="PANTHER" id="PTHR43097">
    <property type="entry name" value="GLUTAMINE-TRNA LIGASE"/>
    <property type="match status" value="1"/>
</dbReference>
<evidence type="ECO:0000256" key="9">
    <source>
        <dbReference type="ARBA" id="ARBA00023146"/>
    </source>
</evidence>
<evidence type="ECO:0000256" key="7">
    <source>
        <dbReference type="ARBA" id="ARBA00022840"/>
    </source>
</evidence>
<dbReference type="SUPFAM" id="SSF52374">
    <property type="entry name" value="Nucleotidylyl transferase"/>
    <property type="match status" value="1"/>
</dbReference>
<evidence type="ECO:0000256" key="10">
    <source>
        <dbReference type="ARBA" id="ARBA00030865"/>
    </source>
</evidence>
<evidence type="ECO:0000259" key="13">
    <source>
        <dbReference type="Pfam" id="PF00749"/>
    </source>
</evidence>
<evidence type="ECO:0000256" key="4">
    <source>
        <dbReference type="ARBA" id="ARBA00022490"/>
    </source>
</evidence>
<dbReference type="Gene3D" id="3.90.800.10">
    <property type="entry name" value="Glutamyl-tRNA Synthetase, Domain 3"/>
    <property type="match status" value="1"/>
</dbReference>
<dbReference type="SUPFAM" id="SSF50715">
    <property type="entry name" value="Ribosomal protein L25-like"/>
    <property type="match status" value="1"/>
</dbReference>
<dbReference type="InterPro" id="IPR000924">
    <property type="entry name" value="Glu/Gln-tRNA-synth"/>
</dbReference>
<feature type="domain" description="Glutamyl/glutaminyl-tRNA synthetase class Ib anti-codon binding" evidence="14">
    <location>
        <begin position="535"/>
        <end position="614"/>
    </location>
</feature>
<comment type="similarity">
    <text evidence="2">Belongs to the class-I aminoacyl-tRNA synthetase family. Glutamate--tRNA ligase type 2 subfamily.</text>
</comment>
<comment type="subcellular location">
    <subcellularLocation>
        <location evidence="1">Cytoplasm</location>
    </subcellularLocation>
</comment>
<proteinExistence type="inferred from homology"/>
<dbReference type="GO" id="GO:0005829">
    <property type="term" value="C:cytosol"/>
    <property type="evidence" value="ECO:0007669"/>
    <property type="project" value="TreeGrafter"/>
</dbReference>
<dbReference type="InterPro" id="IPR014729">
    <property type="entry name" value="Rossmann-like_a/b/a_fold"/>
</dbReference>
<dbReference type="InterPro" id="IPR049437">
    <property type="entry name" value="tRNA-synt_1c_C2"/>
</dbReference>
<dbReference type="InterPro" id="IPR020056">
    <property type="entry name" value="Rbsml_bL25/Gln-tRNA_synth_N"/>
</dbReference>
<accession>A0AAD9GF60</accession>
<name>A0AAD9GF60_BABDI</name>
<dbReference type="GO" id="GO:0004818">
    <property type="term" value="F:glutamate-tRNA ligase activity"/>
    <property type="evidence" value="ECO:0007669"/>
    <property type="project" value="UniProtKB-EC"/>
</dbReference>
<dbReference type="GO" id="GO:0005524">
    <property type="term" value="F:ATP binding"/>
    <property type="evidence" value="ECO:0007669"/>
    <property type="project" value="UniProtKB-KW"/>
</dbReference>
<keyword evidence="4" id="KW-0963">Cytoplasm</keyword>
<evidence type="ECO:0000256" key="12">
    <source>
        <dbReference type="RuleBase" id="RU363037"/>
    </source>
</evidence>
<dbReference type="HAMAP" id="MF_02076">
    <property type="entry name" value="Glu_tRNA_synth_type2"/>
    <property type="match status" value="1"/>
</dbReference>
<dbReference type="EC" id="6.1.1.17" evidence="3"/>
<sequence length="736" mass="84580">MNGLPQDVITVLYAPRDPPYGAIVISAIAQCITRAECAPIRLDVDKALEPGTFLLEKTKLSEPQLLRELCLRINACKRILYIDSTVSVDKWIEYIASTSLRTQGTVEGLWEHYANMNKHLMNHTFIVGYRMTIIDIVQFAALQNDNGMRKRLKDLPHLNRWYNYIIGISGVQSAITNIQKQFTPQCERKPFTKAEQLENPYKDALKNAEQGKVVVRFAPEPSGYLHIGHTKAALLNDYFAKQYSGKLLLRFDDTNPLKEKVEYEETIKEDLKTLGVAFASTSYTSDYFDMLQQYAVRLIREGKKQQHLSRHFHNTGLAYCDDTDVNTMRNQRTEGIESVCRNLPVETNMANFDEMLKGTAKGMTFCLRAKMDMTHTNKCLRDPVIYRCIPDAQHNRQGEKYKAFPTYDFACPIVDSTEGVTHALRSNEYSARIPQYQWFIEKLGLRPVEIYEFSRLNFVKTVLSKRKLQWFVDNGIVNGWDDPRMPTVRGIMRKGLTLKALREFILEQGPSKAVNLMEWDKLWAKNKQTIDPIVPRYTAVGTDAVQLTLKNFNHVELPPSKRSLHPKNPEMGECDIWYTQTVLLDRVDADEIEDGEEITLMRWGNVFVAKPSFDGQLNPQGDFKKTKKKLHWLPKDDDKLVKCTLKHFDDLLAVDKIDPEKLAEPDDMRNFLKPVTELAVECLADKQLAEHDKGTIVQLERRGYYIVDQTAKSGHLVLINIPTYDPQDGKMKKKTP</sequence>
<evidence type="ECO:0000256" key="8">
    <source>
        <dbReference type="ARBA" id="ARBA00022917"/>
    </source>
</evidence>
<organism evidence="16 17">
    <name type="scientific">Babesia divergens</name>
    <dbReference type="NCBI Taxonomy" id="32595"/>
    <lineage>
        <taxon>Eukaryota</taxon>
        <taxon>Sar</taxon>
        <taxon>Alveolata</taxon>
        <taxon>Apicomplexa</taxon>
        <taxon>Aconoidasida</taxon>
        <taxon>Piroplasmida</taxon>
        <taxon>Babesiidae</taxon>
        <taxon>Babesia</taxon>
    </lineage>
</organism>
<dbReference type="CDD" id="cd10289">
    <property type="entry name" value="GST_C_AaRS_like"/>
    <property type="match status" value="1"/>
</dbReference>
<evidence type="ECO:0000313" key="17">
    <source>
        <dbReference type="Proteomes" id="UP001195914"/>
    </source>
</evidence>
<evidence type="ECO:0000256" key="2">
    <source>
        <dbReference type="ARBA" id="ARBA00008927"/>
    </source>
</evidence>
<dbReference type="InterPro" id="IPR020059">
    <property type="entry name" value="Glu/Gln-tRNA-synth_Ib_codon-bd"/>
</dbReference>
<dbReference type="PANTHER" id="PTHR43097:SF5">
    <property type="entry name" value="GLUTAMATE--TRNA LIGASE"/>
    <property type="match status" value="1"/>
</dbReference>
<dbReference type="Pfam" id="PF03950">
    <property type="entry name" value="tRNA-synt_1c_C"/>
    <property type="match status" value="1"/>
</dbReference>
<gene>
    <name evidence="16" type="ORF">X943_000837</name>
</gene>
<dbReference type="InterPro" id="IPR020058">
    <property type="entry name" value="Glu/Gln-tRNA-synth_Ib_cat-dom"/>
</dbReference>
<dbReference type="InterPro" id="IPR001412">
    <property type="entry name" value="aa-tRNA-synth_I_CS"/>
</dbReference>
<keyword evidence="17" id="KW-1185">Reference proteome</keyword>
<dbReference type="PROSITE" id="PS00178">
    <property type="entry name" value="AA_TRNA_LIGASE_I"/>
    <property type="match status" value="1"/>
</dbReference>
<reference evidence="16" key="2">
    <citation type="submission" date="2021-05" db="EMBL/GenBank/DDBJ databases">
        <authorList>
            <person name="Pain A."/>
        </authorList>
    </citation>
    <scope>NUCLEOTIDE SEQUENCE</scope>
    <source>
        <strain evidence="16">1802A</strain>
    </source>
</reference>
<evidence type="ECO:0000256" key="3">
    <source>
        <dbReference type="ARBA" id="ARBA00012835"/>
    </source>
</evidence>
<feature type="domain" description="Glutamyl/glutaminyl-tRNA synthetase class Ib catalytic" evidence="13">
    <location>
        <begin position="212"/>
        <end position="531"/>
    </location>
</feature>
<evidence type="ECO:0000256" key="1">
    <source>
        <dbReference type="ARBA" id="ARBA00004496"/>
    </source>
</evidence>
<keyword evidence="9 12" id="KW-0030">Aminoacyl-tRNA synthetase</keyword>
<dbReference type="InterPro" id="IPR011035">
    <property type="entry name" value="Ribosomal_bL25/Gln-tRNA_synth"/>
</dbReference>
<dbReference type="FunFam" id="3.90.800.10:FF:000001">
    <property type="entry name" value="Glutamine--tRNA ligase"/>
    <property type="match status" value="1"/>
</dbReference>
<evidence type="ECO:0000259" key="14">
    <source>
        <dbReference type="Pfam" id="PF03950"/>
    </source>
</evidence>
<evidence type="ECO:0000313" key="16">
    <source>
        <dbReference type="EMBL" id="KAK1937293.1"/>
    </source>
</evidence>
<dbReference type="InterPro" id="IPR020061">
    <property type="entry name" value="Glu_tRNA_lig_a-bdl"/>
</dbReference>
<dbReference type="Proteomes" id="UP001195914">
    <property type="component" value="Unassembled WGS sequence"/>
</dbReference>
<evidence type="ECO:0000256" key="6">
    <source>
        <dbReference type="ARBA" id="ARBA00022741"/>
    </source>
</evidence>
<keyword evidence="7 12" id="KW-0067">ATP-binding</keyword>
<dbReference type="Pfam" id="PF20974">
    <property type="entry name" value="tRNA-synt_1c_C2"/>
    <property type="match status" value="1"/>
</dbReference>
<keyword evidence="6 12" id="KW-0547">Nucleotide-binding</keyword>